<dbReference type="InterPro" id="IPR007375">
    <property type="entry name" value="SoxG"/>
</dbReference>
<reference evidence="1" key="1">
    <citation type="submission" date="2020-12" db="EMBL/GenBank/DDBJ databases">
        <title>Methylobrevis albus sp. nov., isolated from fresh water lack sediment.</title>
        <authorList>
            <person name="Zou Q."/>
        </authorList>
    </citation>
    <scope>NUCLEOTIDE SEQUENCE</scope>
    <source>
        <strain evidence="1">L22</strain>
    </source>
</reference>
<evidence type="ECO:0000313" key="1">
    <source>
        <dbReference type="EMBL" id="MBH0237424.1"/>
    </source>
</evidence>
<dbReference type="GO" id="GO:0008115">
    <property type="term" value="F:sarcosine oxidase activity"/>
    <property type="evidence" value="ECO:0007669"/>
    <property type="project" value="InterPro"/>
</dbReference>
<dbReference type="InterPro" id="IPR027266">
    <property type="entry name" value="TrmE/GcvT-like"/>
</dbReference>
<proteinExistence type="predicted"/>
<dbReference type="RefSeq" id="WP_197310519.1">
    <property type="nucleotide sequence ID" value="NZ_JADZLT010000043.1"/>
</dbReference>
<dbReference type="NCBIfam" id="TIGR01375">
    <property type="entry name" value="soxG"/>
    <property type="match status" value="1"/>
</dbReference>
<dbReference type="AlphaFoldDB" id="A0A931I0Z2"/>
<name>A0A931I0Z2_9HYPH</name>
<dbReference type="Gene3D" id="3.30.1360.120">
    <property type="entry name" value="Probable tRNA modification gtpase trme, domain 1"/>
    <property type="match status" value="1"/>
</dbReference>
<dbReference type="InterPro" id="IPR006280">
    <property type="entry name" value="SoxG_het"/>
</dbReference>
<dbReference type="Proteomes" id="UP000631694">
    <property type="component" value="Unassembled WGS sequence"/>
</dbReference>
<protein>
    <submittedName>
        <fullName evidence="1">Sarcosine oxidase subunit gamma family protein</fullName>
    </submittedName>
</protein>
<gene>
    <name evidence="1" type="primary">soxG</name>
    <name evidence="1" type="ORF">I5731_06285</name>
</gene>
<comment type="caution">
    <text evidence="1">The sequence shown here is derived from an EMBL/GenBank/DDBJ whole genome shotgun (WGS) entry which is preliminary data.</text>
</comment>
<keyword evidence="2" id="KW-1185">Reference proteome</keyword>
<accession>A0A931I0Z2</accession>
<dbReference type="EMBL" id="JADZLT010000043">
    <property type="protein sequence ID" value="MBH0237424.1"/>
    <property type="molecule type" value="Genomic_DNA"/>
</dbReference>
<evidence type="ECO:0000313" key="2">
    <source>
        <dbReference type="Proteomes" id="UP000631694"/>
    </source>
</evidence>
<dbReference type="Gene3D" id="3.30.70.1520">
    <property type="entry name" value="Heterotetrameric sarcosine oxidase"/>
    <property type="match status" value="1"/>
</dbReference>
<dbReference type="GO" id="GO:1901053">
    <property type="term" value="P:sarcosine catabolic process"/>
    <property type="evidence" value="ECO:0007669"/>
    <property type="project" value="InterPro"/>
</dbReference>
<organism evidence="1 2">
    <name type="scientific">Methylobrevis albus</name>
    <dbReference type="NCBI Taxonomy" id="2793297"/>
    <lineage>
        <taxon>Bacteria</taxon>
        <taxon>Pseudomonadati</taxon>
        <taxon>Pseudomonadota</taxon>
        <taxon>Alphaproteobacteria</taxon>
        <taxon>Hyphomicrobiales</taxon>
        <taxon>Pleomorphomonadaceae</taxon>
        <taxon>Methylobrevis</taxon>
    </lineage>
</organism>
<dbReference type="Pfam" id="PF04268">
    <property type="entry name" value="SoxG"/>
    <property type="match status" value="1"/>
</dbReference>
<dbReference type="SUPFAM" id="SSF103025">
    <property type="entry name" value="Folate-binding domain"/>
    <property type="match status" value="1"/>
</dbReference>
<sequence length="189" mass="19982">MADLSASRASAVASHVAAAPKVAVADLGALPPRTRFVFRGREAAITAAGPAFGVALPREACRFAEAGDRRVLWLGPDEWLLTAPEGAGAAIVADLAAALAGLPHSLVDVSHRSLGIAVSGAMAARVINNGCPLDLGLEAFPVGMATRTVFGKAEIVLVRTAEMRFEIDVWRSFADYVWRFLEEARREFA</sequence>